<accession>A0A5E4CZ80</accession>
<dbReference type="EMBL" id="CABDUW010002534">
    <property type="protein sequence ID" value="VTJ87178.1"/>
    <property type="molecule type" value="Genomic_DNA"/>
</dbReference>
<evidence type="ECO:0000313" key="2">
    <source>
        <dbReference type="Proteomes" id="UP000335636"/>
    </source>
</evidence>
<evidence type="ECO:0000313" key="1">
    <source>
        <dbReference type="EMBL" id="VTJ87178.1"/>
    </source>
</evidence>
<sequence>MEMPDLRGPEKSSPEGQREVALALEPVTVYSKGGEQQWTVTMGQQQWRITMEWAAVDGQHWSWQKWMATIGQQQWRVTMERAAVDVHYGVDSYGWSPWASS</sequence>
<dbReference type="AlphaFoldDB" id="A0A5E4CZ80"/>
<protein>
    <submittedName>
        <fullName evidence="1">Uncharacterized protein</fullName>
    </submittedName>
</protein>
<name>A0A5E4CZ80_MARMO</name>
<gene>
    <name evidence="1" type="ORF">MONAX_5E019653</name>
</gene>
<dbReference type="Proteomes" id="UP000335636">
    <property type="component" value="Unassembled WGS sequence"/>
</dbReference>
<organism evidence="1 2">
    <name type="scientific">Marmota monax</name>
    <name type="common">Woodchuck</name>
    <dbReference type="NCBI Taxonomy" id="9995"/>
    <lineage>
        <taxon>Eukaryota</taxon>
        <taxon>Metazoa</taxon>
        <taxon>Chordata</taxon>
        <taxon>Craniata</taxon>
        <taxon>Vertebrata</taxon>
        <taxon>Euteleostomi</taxon>
        <taxon>Mammalia</taxon>
        <taxon>Eutheria</taxon>
        <taxon>Euarchontoglires</taxon>
        <taxon>Glires</taxon>
        <taxon>Rodentia</taxon>
        <taxon>Sciuromorpha</taxon>
        <taxon>Sciuridae</taxon>
        <taxon>Xerinae</taxon>
        <taxon>Marmotini</taxon>
        <taxon>Marmota</taxon>
    </lineage>
</organism>
<reference evidence="1" key="1">
    <citation type="submission" date="2019-04" db="EMBL/GenBank/DDBJ databases">
        <authorList>
            <person name="Alioto T."/>
            <person name="Alioto T."/>
        </authorList>
    </citation>
    <scope>NUCLEOTIDE SEQUENCE [LARGE SCALE GENOMIC DNA]</scope>
</reference>
<feature type="non-terminal residue" evidence="1">
    <location>
        <position position="101"/>
    </location>
</feature>
<comment type="caution">
    <text evidence="1">The sequence shown here is derived from an EMBL/GenBank/DDBJ whole genome shotgun (WGS) entry which is preliminary data.</text>
</comment>
<proteinExistence type="predicted"/>
<keyword evidence="2" id="KW-1185">Reference proteome</keyword>